<sequence length="43" mass="5007">MKKNHGCWAKGDDAIIRRQLDRAYKFPYLAFHSGGRRSDAGRR</sequence>
<dbReference type="STRING" id="1009370.ALO_07328"/>
<dbReference type="AlphaFoldDB" id="F7NHC0"/>
<comment type="caution">
    <text evidence="1">The sequence shown here is derived from an EMBL/GenBank/DDBJ whole genome shotgun (WGS) entry which is preliminary data.</text>
</comment>
<keyword evidence="2" id="KW-1185">Reference proteome</keyword>
<dbReference type="EMBL" id="AFGF01000053">
    <property type="protein sequence ID" value="EGO64603.1"/>
    <property type="molecule type" value="Genomic_DNA"/>
</dbReference>
<proteinExistence type="predicted"/>
<protein>
    <submittedName>
        <fullName evidence="1">Uncharacterized protein</fullName>
    </submittedName>
</protein>
<gene>
    <name evidence="1" type="ORF">ALO_07328</name>
</gene>
<evidence type="ECO:0000313" key="1">
    <source>
        <dbReference type="EMBL" id="EGO64603.1"/>
    </source>
</evidence>
<evidence type="ECO:0000313" key="2">
    <source>
        <dbReference type="Proteomes" id="UP000003240"/>
    </source>
</evidence>
<accession>F7NHC0</accession>
<dbReference type="Proteomes" id="UP000003240">
    <property type="component" value="Unassembled WGS sequence"/>
</dbReference>
<reference evidence="1 2" key="1">
    <citation type="journal article" date="2011" name="EMBO J.">
        <title>Structural diversity of bacterial flagellar motors.</title>
        <authorList>
            <person name="Chen S."/>
            <person name="Beeby M."/>
            <person name="Murphy G.E."/>
            <person name="Leadbetter J.R."/>
            <person name="Hendrixson D.R."/>
            <person name="Briegel A."/>
            <person name="Li Z."/>
            <person name="Shi J."/>
            <person name="Tocheva E.I."/>
            <person name="Muller A."/>
            <person name="Dobro M.J."/>
            <person name="Jensen G.J."/>
        </authorList>
    </citation>
    <scope>NUCLEOTIDE SEQUENCE [LARGE SCALE GENOMIC DNA]</scope>
    <source>
        <strain evidence="1 2">DSM 6540</strain>
    </source>
</reference>
<organism evidence="1 2">
    <name type="scientific">Acetonema longum DSM 6540</name>
    <dbReference type="NCBI Taxonomy" id="1009370"/>
    <lineage>
        <taxon>Bacteria</taxon>
        <taxon>Bacillati</taxon>
        <taxon>Bacillota</taxon>
        <taxon>Negativicutes</taxon>
        <taxon>Acetonemataceae</taxon>
        <taxon>Acetonema</taxon>
    </lineage>
</organism>
<name>F7NHC0_9FIRM</name>